<organism evidence="1 2">
    <name type="scientific">Ascaris lumbricoides</name>
    <name type="common">Giant roundworm</name>
    <dbReference type="NCBI Taxonomy" id="6252"/>
    <lineage>
        <taxon>Eukaryota</taxon>
        <taxon>Metazoa</taxon>
        <taxon>Ecdysozoa</taxon>
        <taxon>Nematoda</taxon>
        <taxon>Chromadorea</taxon>
        <taxon>Rhabditida</taxon>
        <taxon>Spirurina</taxon>
        <taxon>Ascaridomorpha</taxon>
        <taxon>Ascaridoidea</taxon>
        <taxon>Ascarididae</taxon>
        <taxon>Ascaris</taxon>
    </lineage>
</organism>
<evidence type="ECO:0000313" key="1">
    <source>
        <dbReference type="Proteomes" id="UP000036681"/>
    </source>
</evidence>
<dbReference type="Proteomes" id="UP000036681">
    <property type="component" value="Unplaced"/>
</dbReference>
<dbReference type="AlphaFoldDB" id="A0A9J2PIG8"/>
<proteinExistence type="predicted"/>
<reference evidence="2" key="1">
    <citation type="submission" date="2023-03" db="UniProtKB">
        <authorList>
            <consortium name="WormBaseParasite"/>
        </authorList>
    </citation>
    <scope>IDENTIFICATION</scope>
</reference>
<protein>
    <submittedName>
        <fullName evidence="2">Uncharacterized protein</fullName>
    </submittedName>
</protein>
<name>A0A9J2PIG8_ASCLU</name>
<keyword evidence="1" id="KW-1185">Reference proteome</keyword>
<dbReference type="WBParaSite" id="ALUE_0000911901-mRNA-1">
    <property type="protein sequence ID" value="ALUE_0000911901-mRNA-1"/>
    <property type="gene ID" value="ALUE_0000911901"/>
</dbReference>
<accession>A0A9J2PIG8</accession>
<sequence length="809" mass="91718">MSLTIVNLTCKLNLLQIVINPGQEHFGCMIHLDTFSVNQFYFGPVMQSGLIQAPHAEHDCKYSMSASSYELDCYCKVPDVQDCAVLNEADDIICVEQQVTRINGTDVGQMSPRSIIPAKSCVAVYYVRVIYKGNSPRRQKMRVMLSKGLYNICKEMYESKRKNTECNVIEQYQCPFRRIERETGDEHFAEVCFARTFANICVTSEFSSSWRYGVKCCCGIKSGGSKELPHLCNQRRIDIAQAKREAAKIYRCATNHIYQHYFFNDIYKGHCIIHFDFKNVIAVHLVHGEPSFYVCRKYDVFLVEAAEAGFRKNKHAMCTACSLRKALMSFIVQSINMEFTTDVDPVQIYGSESEVELVDVIVYSEGTNCKRRDLSYKASVASRRKAWTIAILKCKSSEEGAPCDDEIMKHLEFSADLLAYSDEHGTLCYVGDRVSGTEILSSLVTRWCLERVVGFGRGMIHQRGFLEIKSFNEMKDLPSDFQCIKPRGDSIMFGKTKVFRNCYRRLDEKTGLPETICCCKSTDRRVPCNNVAVSLHIERNAVIITPAIDKSWPRCELHFLSVHKADEVCDHSDKEPTICFYVAELRSRTTHGGCAFPQQAVTHHRFASVSILFLSPSREAIRCTFLRICKTKQSLEILESTKVVDIFSEAHFTRVFCCYARISCFAVVGEMQLYAKYALLFVMFVMRPPMSSLFAFLLWRLELNADMVGCLLHPSNRSAALIVISSRVISIECSTLQPFCRRSLPILCSIWNPSGLQVRVFWSTSGDPILASFGDTTLRKTLALSVLPGFSVFLLECSSLRLGNLGCLR</sequence>
<evidence type="ECO:0000313" key="2">
    <source>
        <dbReference type="WBParaSite" id="ALUE_0000911901-mRNA-1"/>
    </source>
</evidence>